<evidence type="ECO:0000313" key="1">
    <source>
        <dbReference type="EMBL" id="SOB81156.1"/>
    </source>
</evidence>
<reference evidence="1 2" key="1">
    <citation type="submission" date="2017-07" db="EMBL/GenBank/DDBJ databases">
        <authorList>
            <person name="Sun Z.S."/>
            <person name="Albrecht U."/>
            <person name="Echele G."/>
            <person name="Lee C.C."/>
        </authorList>
    </citation>
    <scope>NUCLEOTIDE SEQUENCE [LARGE SCALE GENOMIC DNA]</scope>
    <source>
        <strain evidence="1 2">CGMCC 1.12672</strain>
    </source>
</reference>
<accession>A0A285QH40</accession>
<dbReference type="Proteomes" id="UP000219494">
    <property type="component" value="Unassembled WGS sequence"/>
</dbReference>
<gene>
    <name evidence="1" type="ORF">SAMN06297144_1427</name>
</gene>
<dbReference type="AlphaFoldDB" id="A0A285QH40"/>
<sequence>MAVSAANLAAVAGEVLTGKQASEGKVMKIEGKARRAKLAAKAAPTVAAIRAAADVNWSVYYADIAACLWSCVKALAS</sequence>
<dbReference type="EMBL" id="OBMI01000001">
    <property type="protein sequence ID" value="SOB81156.1"/>
    <property type="molecule type" value="Genomic_DNA"/>
</dbReference>
<evidence type="ECO:0000313" key="2">
    <source>
        <dbReference type="Proteomes" id="UP000219494"/>
    </source>
</evidence>
<keyword evidence="2" id="KW-1185">Reference proteome</keyword>
<organism evidence="1 2">
    <name type="scientific">Sphingomonas guangdongensis</name>
    <dbReference type="NCBI Taxonomy" id="1141890"/>
    <lineage>
        <taxon>Bacteria</taxon>
        <taxon>Pseudomonadati</taxon>
        <taxon>Pseudomonadota</taxon>
        <taxon>Alphaproteobacteria</taxon>
        <taxon>Sphingomonadales</taxon>
        <taxon>Sphingomonadaceae</taxon>
        <taxon>Sphingomonas</taxon>
    </lineage>
</organism>
<protein>
    <submittedName>
        <fullName evidence="1">Uncharacterized protein</fullName>
    </submittedName>
</protein>
<proteinExistence type="predicted"/>
<name>A0A285QH40_9SPHN</name>